<proteinExistence type="predicted"/>
<comment type="caution">
    <text evidence="2">The sequence shown here is derived from an EMBL/GenBank/DDBJ whole genome shotgun (WGS) entry which is preliminary data.</text>
</comment>
<organism evidence="2 3">
    <name type="scientific">Motilibacter peucedani</name>
    <dbReference type="NCBI Taxonomy" id="598650"/>
    <lineage>
        <taxon>Bacteria</taxon>
        <taxon>Bacillati</taxon>
        <taxon>Actinomycetota</taxon>
        <taxon>Actinomycetes</taxon>
        <taxon>Motilibacterales</taxon>
        <taxon>Motilibacteraceae</taxon>
        <taxon>Motilibacter</taxon>
    </lineage>
</organism>
<dbReference type="InterPro" id="IPR001845">
    <property type="entry name" value="HTH_ArsR_DNA-bd_dom"/>
</dbReference>
<dbReference type="InParanoid" id="A0A420XKC4"/>
<dbReference type="Pfam" id="PF12840">
    <property type="entry name" value="HTH_20"/>
    <property type="match status" value="1"/>
</dbReference>
<keyword evidence="3" id="KW-1185">Reference proteome</keyword>
<dbReference type="Gene3D" id="1.10.10.10">
    <property type="entry name" value="Winged helix-like DNA-binding domain superfamily/Winged helix DNA-binding domain"/>
    <property type="match status" value="1"/>
</dbReference>
<evidence type="ECO:0000313" key="2">
    <source>
        <dbReference type="EMBL" id="RKS68473.1"/>
    </source>
</evidence>
<dbReference type="InterPro" id="IPR036390">
    <property type="entry name" value="WH_DNA-bd_sf"/>
</dbReference>
<dbReference type="AlphaFoldDB" id="A0A420XKC4"/>
<dbReference type="GO" id="GO:0003700">
    <property type="term" value="F:DNA-binding transcription factor activity"/>
    <property type="evidence" value="ECO:0007669"/>
    <property type="project" value="InterPro"/>
</dbReference>
<sequence>MPDQPGRPADELVLDARTLRGIAHPLRMRLLALLRREGPSTATRLAERVGVSSASASFHLRTLATYGFITEDEGPADKHGRERWWRAAHRGTRLDGIPAEPAGRVAAIDFVGVVAAAQAARMQSWVAAMDTAPAEWLDVGSLSDTTLDLTPARAQELLDRVDALLAEFQRHDPDRPLAPGEERVGFQWQLLPEPAPRHSDPR</sequence>
<gene>
    <name evidence="2" type="ORF">CLV35_3600</name>
</gene>
<feature type="domain" description="HTH arsR-type" evidence="1">
    <location>
        <begin position="17"/>
        <end position="99"/>
    </location>
</feature>
<dbReference type="InterPro" id="IPR036388">
    <property type="entry name" value="WH-like_DNA-bd_sf"/>
</dbReference>
<dbReference type="SMART" id="SM00418">
    <property type="entry name" value="HTH_ARSR"/>
    <property type="match status" value="1"/>
</dbReference>
<evidence type="ECO:0000313" key="3">
    <source>
        <dbReference type="Proteomes" id="UP000281955"/>
    </source>
</evidence>
<dbReference type="Proteomes" id="UP000281955">
    <property type="component" value="Unassembled WGS sequence"/>
</dbReference>
<evidence type="ECO:0000259" key="1">
    <source>
        <dbReference type="SMART" id="SM00418"/>
    </source>
</evidence>
<name>A0A420XKC4_9ACTN</name>
<dbReference type="SUPFAM" id="SSF46785">
    <property type="entry name" value="Winged helix' DNA-binding domain"/>
    <property type="match status" value="1"/>
</dbReference>
<dbReference type="OrthoDB" id="7945987at2"/>
<dbReference type="EMBL" id="RBWV01000016">
    <property type="protein sequence ID" value="RKS68473.1"/>
    <property type="molecule type" value="Genomic_DNA"/>
</dbReference>
<reference evidence="2 3" key="1">
    <citation type="submission" date="2018-10" db="EMBL/GenBank/DDBJ databases">
        <title>Genomic Encyclopedia of Archaeal and Bacterial Type Strains, Phase II (KMG-II): from individual species to whole genera.</title>
        <authorList>
            <person name="Goeker M."/>
        </authorList>
    </citation>
    <scope>NUCLEOTIDE SEQUENCE [LARGE SCALE GENOMIC DNA]</scope>
    <source>
        <strain evidence="2 3">RP-AC37</strain>
    </source>
</reference>
<dbReference type="InterPro" id="IPR011991">
    <property type="entry name" value="ArsR-like_HTH"/>
</dbReference>
<accession>A0A420XKC4</accession>
<protein>
    <submittedName>
        <fullName evidence="2">Helix-turn-helix protein</fullName>
    </submittedName>
</protein>
<dbReference type="CDD" id="cd00090">
    <property type="entry name" value="HTH_ARSR"/>
    <property type="match status" value="1"/>
</dbReference>
<dbReference type="RefSeq" id="WP_121194865.1">
    <property type="nucleotide sequence ID" value="NZ_RBWV01000016.1"/>
</dbReference>